<dbReference type="EMBL" id="JARKIF010000030">
    <property type="protein sequence ID" value="KAJ7612606.1"/>
    <property type="molecule type" value="Genomic_DNA"/>
</dbReference>
<comment type="caution">
    <text evidence="2">The sequence shown here is derived from an EMBL/GenBank/DDBJ whole genome shotgun (WGS) entry which is preliminary data.</text>
</comment>
<feature type="region of interest" description="Disordered" evidence="1">
    <location>
        <begin position="447"/>
        <end position="472"/>
    </location>
</feature>
<name>A0AAD7B6Z9_9AGAR</name>
<dbReference type="Proteomes" id="UP001221142">
    <property type="component" value="Unassembled WGS sequence"/>
</dbReference>
<reference evidence="2" key="1">
    <citation type="submission" date="2023-03" db="EMBL/GenBank/DDBJ databases">
        <title>Massive genome expansion in bonnet fungi (Mycena s.s.) driven by repeated elements and novel gene families across ecological guilds.</title>
        <authorList>
            <consortium name="Lawrence Berkeley National Laboratory"/>
            <person name="Harder C.B."/>
            <person name="Miyauchi S."/>
            <person name="Viragh M."/>
            <person name="Kuo A."/>
            <person name="Thoen E."/>
            <person name="Andreopoulos B."/>
            <person name="Lu D."/>
            <person name="Skrede I."/>
            <person name="Drula E."/>
            <person name="Henrissat B."/>
            <person name="Morin E."/>
            <person name="Kohler A."/>
            <person name="Barry K."/>
            <person name="LaButti K."/>
            <person name="Morin E."/>
            <person name="Salamov A."/>
            <person name="Lipzen A."/>
            <person name="Mereny Z."/>
            <person name="Hegedus B."/>
            <person name="Baldrian P."/>
            <person name="Stursova M."/>
            <person name="Weitz H."/>
            <person name="Taylor A."/>
            <person name="Grigoriev I.V."/>
            <person name="Nagy L.G."/>
            <person name="Martin F."/>
            <person name="Kauserud H."/>
        </authorList>
    </citation>
    <scope>NUCLEOTIDE SEQUENCE</scope>
    <source>
        <strain evidence="2">9284</strain>
    </source>
</reference>
<dbReference type="Gene3D" id="3.80.10.10">
    <property type="entry name" value="Ribonuclease Inhibitor"/>
    <property type="match status" value="1"/>
</dbReference>
<sequence length="472" mass="52575">MHRCLEIPELVGLVCHYLRTSPDFDIDDLFGPCVVHALELLWETVALLNLFRCLPSDAFEVHKVDGGDRTTYRMQLLRPLQKSDFERVLLHAAHVRCLFSDPEVADLSSIFSAASPLLSESGVFPNLQSLYWMHAAEGFEYNESFLVPQLTEIFINKISPTALTLLPGIASRCRGLAYITLFPRGEAGLRELSGRVISNCVCSWHAIKSLSVEIVDDVAFEHIARCPDLRYLQLCGLPSTFPSSNNEVAFPMLQSLHLCTEIEAVARLLEWAGGISLVKFVAECPEWPTADEVHRLFAAAEKGISHTTLKHFFFHNGHNTAHVATHLILSSSLRRLFCFTNSTLVSIFSAGGVDLDDTTVTDMARSWPYIQLLDFPSFYGAPAPRAALQCLHAFPKYCHHLTKLCISFNHPAVPDILASHAGWKDVESLIIVQYVVSPIYQRESQSDSDVLETHATKRQAGAPGKYQRAGDL</sequence>
<evidence type="ECO:0000313" key="3">
    <source>
        <dbReference type="Proteomes" id="UP001221142"/>
    </source>
</evidence>
<evidence type="ECO:0000313" key="2">
    <source>
        <dbReference type="EMBL" id="KAJ7612606.1"/>
    </source>
</evidence>
<dbReference type="AlphaFoldDB" id="A0AAD7B6Z9"/>
<organism evidence="2 3">
    <name type="scientific">Roridomyces roridus</name>
    <dbReference type="NCBI Taxonomy" id="1738132"/>
    <lineage>
        <taxon>Eukaryota</taxon>
        <taxon>Fungi</taxon>
        <taxon>Dikarya</taxon>
        <taxon>Basidiomycota</taxon>
        <taxon>Agaricomycotina</taxon>
        <taxon>Agaricomycetes</taxon>
        <taxon>Agaricomycetidae</taxon>
        <taxon>Agaricales</taxon>
        <taxon>Marasmiineae</taxon>
        <taxon>Mycenaceae</taxon>
        <taxon>Roridomyces</taxon>
    </lineage>
</organism>
<dbReference type="InterPro" id="IPR032675">
    <property type="entry name" value="LRR_dom_sf"/>
</dbReference>
<accession>A0AAD7B6Z9</accession>
<evidence type="ECO:0000256" key="1">
    <source>
        <dbReference type="SAM" id="MobiDB-lite"/>
    </source>
</evidence>
<gene>
    <name evidence="2" type="ORF">FB45DRAFT_1036828</name>
</gene>
<dbReference type="SUPFAM" id="SSF52047">
    <property type="entry name" value="RNI-like"/>
    <property type="match status" value="1"/>
</dbReference>
<keyword evidence="3" id="KW-1185">Reference proteome</keyword>
<protein>
    <submittedName>
        <fullName evidence="2">Uncharacterized protein</fullName>
    </submittedName>
</protein>
<proteinExistence type="predicted"/>